<sequence length="137" mass="14595">MTEPELMIALQYSIARMLFGFFIISKLFPVISSAASCRTAGYDKEGFFSSSLCSTSLNNGEIRILAHSIKCSESSFSAPNTRVSTPGILFKIDMPAAAKPSADIIENGKGSSNTRLAPHSAAHLARVYLSATATSAR</sequence>
<protein>
    <submittedName>
        <fullName evidence="1">Uncharacterized protein</fullName>
    </submittedName>
</protein>
<reference evidence="1" key="1">
    <citation type="submission" date="2019-08" db="EMBL/GenBank/DDBJ databases">
        <authorList>
            <person name="Kucharzyk K."/>
            <person name="Murdoch R.W."/>
            <person name="Higgins S."/>
            <person name="Loffler F."/>
        </authorList>
    </citation>
    <scope>NUCLEOTIDE SEQUENCE</scope>
</reference>
<comment type="caution">
    <text evidence="1">The sequence shown here is derived from an EMBL/GenBank/DDBJ whole genome shotgun (WGS) entry which is preliminary data.</text>
</comment>
<dbReference type="EMBL" id="VSSQ01087836">
    <property type="protein sequence ID" value="MPN34675.1"/>
    <property type="molecule type" value="Genomic_DNA"/>
</dbReference>
<name>A0A645H6R1_9ZZZZ</name>
<dbReference type="AlphaFoldDB" id="A0A645H6R1"/>
<evidence type="ECO:0000313" key="1">
    <source>
        <dbReference type="EMBL" id="MPN34675.1"/>
    </source>
</evidence>
<accession>A0A645H6R1</accession>
<gene>
    <name evidence="1" type="ORF">SDC9_182169</name>
</gene>
<proteinExistence type="predicted"/>
<organism evidence="1">
    <name type="scientific">bioreactor metagenome</name>
    <dbReference type="NCBI Taxonomy" id="1076179"/>
    <lineage>
        <taxon>unclassified sequences</taxon>
        <taxon>metagenomes</taxon>
        <taxon>ecological metagenomes</taxon>
    </lineage>
</organism>